<dbReference type="PROSITE" id="PS50088">
    <property type="entry name" value="ANK_REPEAT"/>
    <property type="match status" value="1"/>
</dbReference>
<protein>
    <recommendedName>
        <fullName evidence="6">Ankyrin repeat protein</fullName>
    </recommendedName>
</protein>
<name>A0ABR4G336_9EURO</name>
<feature type="repeat" description="ANK" evidence="3">
    <location>
        <begin position="105"/>
        <end position="138"/>
    </location>
</feature>
<dbReference type="PANTHER" id="PTHR24198:SF165">
    <property type="entry name" value="ANKYRIN REPEAT-CONTAINING PROTEIN-RELATED"/>
    <property type="match status" value="1"/>
</dbReference>
<dbReference type="Proteomes" id="UP001610563">
    <property type="component" value="Unassembled WGS sequence"/>
</dbReference>
<gene>
    <name evidence="4" type="ORF">BJX66DRAFT_338898</name>
</gene>
<organism evidence="4 5">
    <name type="scientific">Aspergillus keveii</name>
    <dbReference type="NCBI Taxonomy" id="714993"/>
    <lineage>
        <taxon>Eukaryota</taxon>
        <taxon>Fungi</taxon>
        <taxon>Dikarya</taxon>
        <taxon>Ascomycota</taxon>
        <taxon>Pezizomycotina</taxon>
        <taxon>Eurotiomycetes</taxon>
        <taxon>Eurotiomycetidae</taxon>
        <taxon>Eurotiales</taxon>
        <taxon>Aspergillaceae</taxon>
        <taxon>Aspergillus</taxon>
        <taxon>Aspergillus subgen. Nidulantes</taxon>
    </lineage>
</organism>
<dbReference type="Gene3D" id="1.25.40.20">
    <property type="entry name" value="Ankyrin repeat-containing domain"/>
    <property type="match status" value="1"/>
</dbReference>
<evidence type="ECO:0008006" key="6">
    <source>
        <dbReference type="Google" id="ProtNLM"/>
    </source>
</evidence>
<keyword evidence="1" id="KW-0677">Repeat</keyword>
<dbReference type="PANTHER" id="PTHR24198">
    <property type="entry name" value="ANKYRIN REPEAT AND PROTEIN KINASE DOMAIN-CONTAINING PROTEIN"/>
    <property type="match status" value="1"/>
</dbReference>
<dbReference type="Gene3D" id="2.60.120.200">
    <property type="match status" value="1"/>
</dbReference>
<dbReference type="InterPro" id="IPR036770">
    <property type="entry name" value="Ankyrin_rpt-contain_sf"/>
</dbReference>
<evidence type="ECO:0000256" key="3">
    <source>
        <dbReference type="PROSITE-ProRule" id="PRU00023"/>
    </source>
</evidence>
<evidence type="ECO:0000313" key="5">
    <source>
        <dbReference type="Proteomes" id="UP001610563"/>
    </source>
</evidence>
<dbReference type="Pfam" id="PF00023">
    <property type="entry name" value="Ank"/>
    <property type="match status" value="1"/>
</dbReference>
<keyword evidence="2 3" id="KW-0040">ANK repeat</keyword>
<accession>A0ABR4G336</accession>
<keyword evidence="5" id="KW-1185">Reference proteome</keyword>
<evidence type="ECO:0000256" key="2">
    <source>
        <dbReference type="ARBA" id="ARBA00023043"/>
    </source>
</evidence>
<evidence type="ECO:0000313" key="4">
    <source>
        <dbReference type="EMBL" id="KAL2793435.1"/>
    </source>
</evidence>
<dbReference type="InterPro" id="IPR002110">
    <property type="entry name" value="Ankyrin_rpt"/>
</dbReference>
<dbReference type="EMBL" id="JBFTWV010000058">
    <property type="protein sequence ID" value="KAL2793435.1"/>
    <property type="molecule type" value="Genomic_DNA"/>
</dbReference>
<comment type="caution">
    <text evidence="4">The sequence shown here is derived from an EMBL/GenBank/DDBJ whole genome shotgun (WGS) entry which is preliminary data.</text>
</comment>
<dbReference type="SUPFAM" id="SSF48403">
    <property type="entry name" value="Ankyrin repeat"/>
    <property type="match status" value="1"/>
</dbReference>
<reference evidence="4 5" key="1">
    <citation type="submission" date="2024-07" db="EMBL/GenBank/DDBJ databases">
        <title>Section-level genome sequencing and comparative genomics of Aspergillus sections Usti and Cavernicolus.</title>
        <authorList>
            <consortium name="Lawrence Berkeley National Laboratory"/>
            <person name="Nybo J.L."/>
            <person name="Vesth T.C."/>
            <person name="Theobald S."/>
            <person name="Frisvad J.C."/>
            <person name="Larsen T.O."/>
            <person name="Kjaerboelling I."/>
            <person name="Rothschild-Mancinelli K."/>
            <person name="Lyhne E.K."/>
            <person name="Kogle M.E."/>
            <person name="Barry K."/>
            <person name="Clum A."/>
            <person name="Na H."/>
            <person name="Ledsgaard L."/>
            <person name="Lin J."/>
            <person name="Lipzen A."/>
            <person name="Kuo A."/>
            <person name="Riley R."/>
            <person name="Mondo S."/>
            <person name="Labutti K."/>
            <person name="Haridas S."/>
            <person name="Pangalinan J."/>
            <person name="Salamov A.A."/>
            <person name="Simmons B.A."/>
            <person name="Magnuson J.K."/>
            <person name="Chen J."/>
            <person name="Drula E."/>
            <person name="Henrissat B."/>
            <person name="Wiebenga A."/>
            <person name="Lubbers R.J."/>
            <person name="Gomes A.C."/>
            <person name="Makela M.R."/>
            <person name="Stajich J."/>
            <person name="Grigoriev I.V."/>
            <person name="Mortensen U.H."/>
            <person name="De Vries R.P."/>
            <person name="Baker S.E."/>
            <person name="Andersen M.R."/>
        </authorList>
    </citation>
    <scope>NUCLEOTIDE SEQUENCE [LARGE SCALE GENOMIC DNA]</scope>
    <source>
        <strain evidence="4 5">CBS 209.92</strain>
    </source>
</reference>
<sequence>MQTIWEDARTGKLTEKRLLDHMMEDPESLDAPDLTGATPLGHAFKACKASMVELLMKNMADPDTLSEGLTPTYLAVIAVHNSERLLQLLLGRNAKTLDTSVPSKNNETPLMAAITVARNPRLVKQLVEAGASLDKTNGDGKSARGLVYLLPEEKRKEMLPAFVGVFVNYVSVNQIAALREPVPAGGTIVIHAPFLQDDVPRNRAEAGIDLMYLDSSTGDANDEDSFDVPLQMTINRMDRALDCKGKLAYRGYQGRTTLKPQPWLGQQNPTLTVEIGADEFVVYANRRKVGTVRRAIKTPITHLNYWTLFANTAPIMGDRLTVTTYRDSSLVP</sequence>
<dbReference type="SMART" id="SM00248">
    <property type="entry name" value="ANK"/>
    <property type="match status" value="3"/>
</dbReference>
<proteinExistence type="predicted"/>
<evidence type="ECO:0000256" key="1">
    <source>
        <dbReference type="ARBA" id="ARBA00022737"/>
    </source>
</evidence>